<evidence type="ECO:0000313" key="2">
    <source>
        <dbReference type="Proteomes" id="UP000504604"/>
    </source>
</evidence>
<keyword evidence="2" id="KW-1185">Reference proteome</keyword>
<dbReference type="RefSeq" id="XP_020547662.1">
    <property type="nucleotide sequence ID" value="XM_020692003.1"/>
</dbReference>
<organism evidence="2 3">
    <name type="scientific">Sesamum indicum</name>
    <name type="common">Oriental sesame</name>
    <name type="synonym">Sesamum orientale</name>
    <dbReference type="NCBI Taxonomy" id="4182"/>
    <lineage>
        <taxon>Eukaryota</taxon>
        <taxon>Viridiplantae</taxon>
        <taxon>Streptophyta</taxon>
        <taxon>Embryophyta</taxon>
        <taxon>Tracheophyta</taxon>
        <taxon>Spermatophyta</taxon>
        <taxon>Magnoliopsida</taxon>
        <taxon>eudicotyledons</taxon>
        <taxon>Gunneridae</taxon>
        <taxon>Pentapetalae</taxon>
        <taxon>asterids</taxon>
        <taxon>lamiids</taxon>
        <taxon>Lamiales</taxon>
        <taxon>Pedaliaceae</taxon>
        <taxon>Sesamum</taxon>
    </lineage>
</organism>
<dbReference type="GO" id="GO:0031490">
    <property type="term" value="F:chromatin DNA binding"/>
    <property type="evidence" value="ECO:0007669"/>
    <property type="project" value="InterPro"/>
</dbReference>
<dbReference type="GeneID" id="105155922"/>
<protein>
    <submittedName>
        <fullName evidence="3">Mediator of RNA polymerase II transcription subunit 15a-like</fullName>
    </submittedName>
</protein>
<feature type="compositionally biased region" description="Low complexity" evidence="1">
    <location>
        <begin position="371"/>
        <end position="388"/>
    </location>
</feature>
<dbReference type="Proteomes" id="UP000504604">
    <property type="component" value="Linkage group LG2"/>
</dbReference>
<name>A0A8M8UMY8_SESIN</name>
<dbReference type="PANTHER" id="PTHR33137:SF4">
    <property type="entry name" value="MEDIATOR OF RNA POLYMERASE II TRANSCRIPTION SUBUNIT 15A-RELATED"/>
    <property type="match status" value="1"/>
</dbReference>
<dbReference type="AlphaFoldDB" id="A0A8M8UMY8"/>
<proteinExistence type="predicted"/>
<reference evidence="3" key="1">
    <citation type="submission" date="2025-08" db="UniProtKB">
        <authorList>
            <consortium name="RefSeq"/>
        </authorList>
    </citation>
    <scope>IDENTIFICATION</scope>
</reference>
<evidence type="ECO:0000313" key="3">
    <source>
        <dbReference type="RefSeq" id="XP_020547662.1"/>
    </source>
</evidence>
<sequence>MMIKHQESFNVHQHADQTPLQKSLEAQSGLGSERVHPKFQMSAFHQQSQNLTLVDQFKPGNQSQAMHLGPSQALLESTPQVELTNSTDWVNPAFQKILLMKQMYLPEVITLSNKAREARQRATNTETAIRCEKTRIFTEKIFKFLNMSRSDLLHWQKEKLYQMMNEIIKHFGRARAGNSLPMKQTQQVDASGNHLEAAGPMQQRESYLQFNSTPANLHQSLRQGGALSLPATSVNSFKVASSSIGNSCQYSPMRLNQQWGQHGSMVLPHKSPQVGSDHRPLRMLLHPTDGVAQNNNLGTQQTVASSRNVLNSLDYAVSAIVEQNKQQDQAIKRQKMKQPVPQMFQRRNEDTNLRRFVGFNQRWSPIPPSSSSPFAMSPQNSQQSSSQLELKELSSKLSRSATPSLSASPSAPLPSPLTPLTPSSVPADSMRSPLSLDESSKLPKISAAPSPLPSQETNQNQLVIDTQGLSKSCLQAESTCTGDQKSEGDAFQRLVEVVKSISSRALHASLRDINAVTSLTDRITGHLLHDESTKVVFHDLADDLSNCDDGDFSLVDRTSKKQRMERRLDSMALNDLTTEMEFFPRAKRLEKEPNDLLLQEIKEINQKLIEVVVEIMNMEDVSRTGSDEGTLIRCSYIPVGHSWNIKIPNTSTPNLILELIVSADYPNSSPTVLEMMPPGCR</sequence>
<dbReference type="GO" id="GO:0003713">
    <property type="term" value="F:transcription coactivator activity"/>
    <property type="evidence" value="ECO:0007669"/>
    <property type="project" value="InterPro"/>
</dbReference>
<dbReference type="OrthoDB" id="1896842at2759"/>
<gene>
    <name evidence="3" type="primary">LOC105155922</name>
</gene>
<dbReference type="PANTHER" id="PTHR33137">
    <property type="entry name" value="MEDIATOR OF RNA POLYMERASE II TRANSCRIPTION SUBUNIT 15A-RELATED"/>
    <property type="match status" value="1"/>
</dbReference>
<accession>A0A8M8UMY8</accession>
<evidence type="ECO:0000256" key="1">
    <source>
        <dbReference type="SAM" id="MobiDB-lite"/>
    </source>
</evidence>
<dbReference type="KEGG" id="sind:105155922"/>
<feature type="compositionally biased region" description="Low complexity" evidence="1">
    <location>
        <begin position="395"/>
        <end position="410"/>
    </location>
</feature>
<feature type="region of interest" description="Disordered" evidence="1">
    <location>
        <begin position="328"/>
        <end position="349"/>
    </location>
</feature>
<dbReference type="InterPro" id="IPR044661">
    <property type="entry name" value="MED15a/b/c-like"/>
</dbReference>
<feature type="region of interest" description="Disordered" evidence="1">
    <location>
        <begin position="361"/>
        <end position="458"/>
    </location>
</feature>